<dbReference type="InterPro" id="IPR011990">
    <property type="entry name" value="TPR-like_helical_dom_sf"/>
</dbReference>
<feature type="repeat" description="TPR" evidence="3">
    <location>
        <begin position="702"/>
        <end position="735"/>
    </location>
</feature>
<accession>A0ABD6FDV1</accession>
<dbReference type="InterPro" id="IPR019734">
    <property type="entry name" value="TPR_rpt"/>
</dbReference>
<dbReference type="SUPFAM" id="SSF52540">
    <property type="entry name" value="P-loop containing nucleoside triphosphate hydrolases"/>
    <property type="match status" value="1"/>
</dbReference>
<evidence type="ECO:0000256" key="2">
    <source>
        <dbReference type="ARBA" id="ARBA00022803"/>
    </source>
</evidence>
<evidence type="ECO:0000256" key="1">
    <source>
        <dbReference type="ARBA" id="ARBA00022737"/>
    </source>
</evidence>
<dbReference type="Pfam" id="PF07719">
    <property type="entry name" value="TPR_2"/>
    <property type="match status" value="1"/>
</dbReference>
<dbReference type="InterPro" id="IPR050498">
    <property type="entry name" value="Ycf3"/>
</dbReference>
<dbReference type="SMART" id="SM00028">
    <property type="entry name" value="TPR"/>
    <property type="match status" value="12"/>
</dbReference>
<protein>
    <submittedName>
        <fullName evidence="4">Tetratricopeptide repeat protein</fullName>
    </submittedName>
</protein>
<proteinExistence type="predicted"/>
<feature type="repeat" description="TPR" evidence="3">
    <location>
        <begin position="769"/>
        <end position="802"/>
    </location>
</feature>
<dbReference type="Pfam" id="PF13432">
    <property type="entry name" value="TPR_16"/>
    <property type="match status" value="2"/>
</dbReference>
<comment type="caution">
    <text evidence="4">The sequence shown here is derived from an EMBL/GenBank/DDBJ whole genome shotgun (WGS) entry which is preliminary data.</text>
</comment>
<feature type="repeat" description="TPR" evidence="3">
    <location>
        <begin position="668"/>
        <end position="701"/>
    </location>
</feature>
<reference evidence="4 5" key="1">
    <citation type="journal article" date="2021" name="BMC Genomics">
        <title>Genome-resolved metagenome and metatranscriptome analyses of thermophilic composting reveal key bacterial players and their metabolic interactions.</title>
        <authorList>
            <person name="Braga L.P.P."/>
            <person name="Pereira R.V."/>
            <person name="Martins L.F."/>
            <person name="Moura L.M.S."/>
            <person name="Sanchez F.B."/>
            <person name="Patane J.S.L."/>
            <person name="da Silva A.M."/>
            <person name="Setubal J.C."/>
        </authorList>
    </citation>
    <scope>NUCLEOTIDE SEQUENCE [LARGE SCALE GENOMIC DNA]</scope>
    <source>
        <strain evidence="4">ZC4RG45</strain>
    </source>
</reference>
<dbReference type="AlphaFoldDB" id="A0ABD6FDV1"/>
<keyword evidence="2 3" id="KW-0802">TPR repeat</keyword>
<feature type="repeat" description="TPR" evidence="3">
    <location>
        <begin position="870"/>
        <end position="903"/>
    </location>
</feature>
<dbReference type="PANTHER" id="PTHR44858:SF1">
    <property type="entry name" value="UDP-N-ACETYLGLUCOSAMINE--PEPTIDE N-ACETYLGLUCOSAMINYLTRANSFERASE SPINDLY-RELATED"/>
    <property type="match status" value="1"/>
</dbReference>
<feature type="repeat" description="TPR" evidence="3">
    <location>
        <begin position="634"/>
        <end position="667"/>
    </location>
</feature>
<gene>
    <name evidence="4" type="ORF">DIU77_006815</name>
</gene>
<dbReference type="Gene3D" id="3.40.50.300">
    <property type="entry name" value="P-loop containing nucleotide triphosphate hydrolases"/>
    <property type="match status" value="1"/>
</dbReference>
<evidence type="ECO:0000313" key="4">
    <source>
        <dbReference type="EMBL" id="MFO7191939.1"/>
    </source>
</evidence>
<sequence length="955" mass="107380">MNERTDLQSIIKRRQRADFVGRQELLARFTENLALPVDDERRTFVFAVHGVAGVGKTYLVQQFQRIAAEHGAACGSTDESAYDVIETMDVLSAALAGEGSEFKDFRWRLSAYRERQRELMADPQSREFGTLGALLTRAGMAAAKADPSLGVLADVAGAAITDEHLDRFRTYVSRKFRNAEDVRLVLEPVAVLTKLFVADLSRLAKRRTVSLVFDTFERTSHFLQPWILDLLEGKYGALPAELVMTIAGQRQLDVNDWAPYLGIVEDVPLAPFTEAEARELLARHNVHDPHTVATILSLSGRLPVWLNALAVRGPADEHSVEDPANSAVERFLKWEPDARLRDAALTAATPRHFNADVLAVISNDADEADVFDWVCNLPFVTRTRDNWKYHDVARSAMLRLLKARSPQRWRDLHQRLAGHYRTEREAVPEPDGDEWEDPTRLNCVLEECYHQLCAEPQANLADAMADSVAIAEADRAVLRRWVSMMNEAAADSGDETLLRWTRRLDDAVRKNDLEAYLTILLGFPNLASDARLDALVQRGYERMSSARFEDAIEDFDQVLDEDQDMVGALGGRAVALRAVGRYGEALADAARLAERFPSEDWPLEVSAGIHHDMGRHLDALIDYTRALDRRPDNDGCLFKRAEVYLDMGRAADALNDYTRALELNPNEGWYFSRRAVAYRTLGDYDKALADHARAAELEPGLSTVYAQWAVTYEKMGNCAQAVEKLTKAIELDEDPVYLLLRSAMWRGTGDGDRALTDMERAIELDPEDAENFFIRAVMYREMGRFTEALADHARAIELVPGEAEVFTQRAVTYRDMERYAEALADHDRAIELGPDGFAIGQRAITYRCMGRFEDALADHDRAIELGPDEYTNFRDRAVTYRCMGRFEDALADHDRAIELGPNRYQNFVERAVTYALMGREEEKAADVARAIELNPGCASMCAQPDDQPPGRPDPA</sequence>
<name>A0ABD6FDV1_9PSEU</name>
<dbReference type="Proteomes" id="UP000249324">
    <property type="component" value="Unassembled WGS sequence"/>
</dbReference>
<dbReference type="PANTHER" id="PTHR44858">
    <property type="entry name" value="TETRATRICOPEPTIDE REPEAT PROTEIN 6"/>
    <property type="match status" value="1"/>
</dbReference>
<evidence type="ECO:0000256" key="3">
    <source>
        <dbReference type="PROSITE-ProRule" id="PRU00339"/>
    </source>
</evidence>
<dbReference type="Gene3D" id="1.25.40.10">
    <property type="entry name" value="Tetratricopeptide repeat domain"/>
    <property type="match status" value="5"/>
</dbReference>
<dbReference type="PROSITE" id="PS50005">
    <property type="entry name" value="TPR"/>
    <property type="match status" value="6"/>
</dbReference>
<dbReference type="SUPFAM" id="SSF48452">
    <property type="entry name" value="TPR-like"/>
    <property type="match status" value="3"/>
</dbReference>
<dbReference type="InterPro" id="IPR013105">
    <property type="entry name" value="TPR_2"/>
</dbReference>
<feature type="repeat" description="TPR" evidence="3">
    <location>
        <begin position="803"/>
        <end position="836"/>
    </location>
</feature>
<dbReference type="Pfam" id="PF13374">
    <property type="entry name" value="TPR_10"/>
    <property type="match status" value="1"/>
</dbReference>
<evidence type="ECO:0000313" key="5">
    <source>
        <dbReference type="Proteomes" id="UP000249324"/>
    </source>
</evidence>
<dbReference type="EMBL" id="QGUI02000061">
    <property type="protein sequence ID" value="MFO7191939.1"/>
    <property type="molecule type" value="Genomic_DNA"/>
</dbReference>
<organism evidence="4 5">
    <name type="scientific">Thermocrispum agreste</name>
    <dbReference type="NCBI Taxonomy" id="37925"/>
    <lineage>
        <taxon>Bacteria</taxon>
        <taxon>Bacillati</taxon>
        <taxon>Actinomycetota</taxon>
        <taxon>Actinomycetes</taxon>
        <taxon>Pseudonocardiales</taxon>
        <taxon>Pseudonocardiaceae</taxon>
        <taxon>Thermocrispum</taxon>
    </lineage>
</organism>
<keyword evidence="1" id="KW-0677">Repeat</keyword>
<dbReference type="InterPro" id="IPR027417">
    <property type="entry name" value="P-loop_NTPase"/>
</dbReference>